<dbReference type="CDD" id="cd01007">
    <property type="entry name" value="PBP2_BvgS_HisK_like"/>
    <property type="match status" value="1"/>
</dbReference>
<dbReference type="CDD" id="cd00082">
    <property type="entry name" value="HisKA"/>
    <property type="match status" value="1"/>
</dbReference>
<keyword evidence="7" id="KW-0472">Membrane</keyword>
<dbReference type="PROSITE" id="PS50109">
    <property type="entry name" value="HIS_KIN"/>
    <property type="match status" value="1"/>
</dbReference>
<dbReference type="InterPro" id="IPR050351">
    <property type="entry name" value="BphY/WalK/GraS-like"/>
</dbReference>
<evidence type="ECO:0000256" key="3">
    <source>
        <dbReference type="ARBA" id="ARBA00022553"/>
    </source>
</evidence>
<proteinExistence type="predicted"/>
<comment type="catalytic activity">
    <reaction evidence="1">
        <text>ATP + protein L-histidine = ADP + protein N-phospho-L-histidine.</text>
        <dbReference type="EC" id="2.7.13.3"/>
    </reaction>
</comment>
<keyword evidence="5 9" id="KW-0418">Kinase</keyword>
<sequence length="586" mass="66569" precursor="true">MKRTATRDLRLIWILCLLAGSFLVTAIGNAQTNLNVSKPVRLSEAEKAWLRQHPVVYWGVDPHWPPFSSFDRQGRASGINVEMVELIAKRAGLNIKLVQTPAWSETLRKADTREIDFIGGIARTEERERLHGLKFTEAYCSFPTAIITRENTPFFTPLEELIKSLRIALPRNYATTEELLRDYSGARAVLTDTEEESMLAVAGNKADATVLNLASASYIVHMRGLANLKISGFTDPEFYLRLAVRNDMPELHSILEKGLATIDKREAEAIYAKYILPGTLEEINWRTWRRRVIYFILIGGAALVGALLWNRKLAGEIRRREAAEIDLRRVRDQLEKHTRELDRHATEMQGLNERLVSANKDLESFSSSVSHDLKSPLRRLRSFVDLLQEDAGDTLNAEGRECLAIINHEARRMGQLIEDLLAFSRVGRSEMHLAPVNLEQLVNEVVRDVQLETKGREIIWQIEPLPEVRGDRALLRQAVVNLIDNAVKFTRGRSPARINFGVLPAKPDDKEVTFYIRDNGSGFDMNYAYAIFEAFQRLHSQEEFEGTGIGLANVQRIIQRHGGRVWAEGEVNKGATFYFTLPRKMS</sequence>
<comment type="caution">
    <text evidence="9">The sequence shown here is derived from an EMBL/GenBank/DDBJ whole genome shotgun (WGS) entry which is preliminary data.</text>
</comment>
<dbReference type="InterPro" id="IPR036097">
    <property type="entry name" value="HisK_dim/P_sf"/>
</dbReference>
<evidence type="ECO:0000256" key="1">
    <source>
        <dbReference type="ARBA" id="ARBA00000085"/>
    </source>
</evidence>
<protein>
    <recommendedName>
        <fullName evidence="2">histidine kinase</fullName>
        <ecNumber evidence="2">2.7.13.3</ecNumber>
    </recommendedName>
</protein>
<keyword evidence="6" id="KW-0175">Coiled coil</keyword>
<dbReference type="SMART" id="SM00062">
    <property type="entry name" value="PBPb"/>
    <property type="match status" value="1"/>
</dbReference>
<dbReference type="PANTHER" id="PTHR42878">
    <property type="entry name" value="TWO-COMPONENT HISTIDINE KINASE"/>
    <property type="match status" value="1"/>
</dbReference>
<feature type="coiled-coil region" evidence="6">
    <location>
        <begin position="320"/>
        <end position="361"/>
    </location>
</feature>
<dbReference type="SMART" id="SM00387">
    <property type="entry name" value="HATPase_c"/>
    <property type="match status" value="1"/>
</dbReference>
<dbReference type="GO" id="GO:0030295">
    <property type="term" value="F:protein kinase activator activity"/>
    <property type="evidence" value="ECO:0007669"/>
    <property type="project" value="TreeGrafter"/>
</dbReference>
<dbReference type="Gene3D" id="3.40.190.10">
    <property type="entry name" value="Periplasmic binding protein-like II"/>
    <property type="match status" value="2"/>
</dbReference>
<dbReference type="RefSeq" id="WP_007413582.1">
    <property type="nucleotide sequence ID" value="NZ_ABOX02000005.1"/>
</dbReference>
<feature type="transmembrane region" description="Helical" evidence="7">
    <location>
        <begin position="292"/>
        <end position="310"/>
    </location>
</feature>
<accession>B9XCN4</accession>
<dbReference type="SUPFAM" id="SSF55874">
    <property type="entry name" value="ATPase domain of HSP90 chaperone/DNA topoisomerase II/histidine kinase"/>
    <property type="match status" value="1"/>
</dbReference>
<dbReference type="EC" id="2.7.13.3" evidence="2"/>
<keyword evidence="3" id="KW-0597">Phosphoprotein</keyword>
<dbReference type="GO" id="GO:0007234">
    <property type="term" value="P:osmosensory signaling via phosphorelay pathway"/>
    <property type="evidence" value="ECO:0007669"/>
    <property type="project" value="TreeGrafter"/>
</dbReference>
<dbReference type="Gene3D" id="1.10.287.130">
    <property type="match status" value="1"/>
</dbReference>
<keyword evidence="7" id="KW-1133">Transmembrane helix</keyword>
<keyword evidence="4" id="KW-0808">Transferase</keyword>
<dbReference type="Pfam" id="PF00497">
    <property type="entry name" value="SBP_bac_3"/>
    <property type="match status" value="1"/>
</dbReference>
<dbReference type="InterPro" id="IPR004358">
    <property type="entry name" value="Sig_transdc_His_kin-like_C"/>
</dbReference>
<dbReference type="AlphaFoldDB" id="B9XCN4"/>
<dbReference type="Proteomes" id="UP000003688">
    <property type="component" value="Unassembled WGS sequence"/>
</dbReference>
<name>B9XCN4_PEDPL</name>
<dbReference type="InterPro" id="IPR003594">
    <property type="entry name" value="HATPase_dom"/>
</dbReference>
<gene>
    <name evidence="9" type="ORF">Cflav_PD4865</name>
</gene>
<dbReference type="Pfam" id="PF02518">
    <property type="entry name" value="HATPase_c"/>
    <property type="match status" value="1"/>
</dbReference>
<keyword evidence="10" id="KW-1185">Reference proteome</keyword>
<dbReference type="SUPFAM" id="SSF53850">
    <property type="entry name" value="Periplasmic binding protein-like II"/>
    <property type="match status" value="1"/>
</dbReference>
<dbReference type="GO" id="GO:0000155">
    <property type="term" value="F:phosphorelay sensor kinase activity"/>
    <property type="evidence" value="ECO:0007669"/>
    <property type="project" value="InterPro"/>
</dbReference>
<dbReference type="InterPro" id="IPR001638">
    <property type="entry name" value="Solute-binding_3/MltF_N"/>
</dbReference>
<evidence type="ECO:0000313" key="9">
    <source>
        <dbReference type="EMBL" id="EEF62230.1"/>
    </source>
</evidence>
<dbReference type="STRING" id="320771.Cflav_PD4865"/>
<dbReference type="Gene3D" id="3.30.565.10">
    <property type="entry name" value="Histidine kinase-like ATPase, C-terminal domain"/>
    <property type="match status" value="1"/>
</dbReference>
<evidence type="ECO:0000256" key="6">
    <source>
        <dbReference type="SAM" id="Coils"/>
    </source>
</evidence>
<dbReference type="InterPro" id="IPR036890">
    <property type="entry name" value="HATPase_C_sf"/>
</dbReference>
<keyword evidence="7" id="KW-0812">Transmembrane</keyword>
<evidence type="ECO:0000313" key="10">
    <source>
        <dbReference type="Proteomes" id="UP000003688"/>
    </source>
</evidence>
<organism evidence="9 10">
    <name type="scientific">Pedosphaera parvula (strain Ellin514)</name>
    <dbReference type="NCBI Taxonomy" id="320771"/>
    <lineage>
        <taxon>Bacteria</taxon>
        <taxon>Pseudomonadati</taxon>
        <taxon>Verrucomicrobiota</taxon>
        <taxon>Pedosphaerae</taxon>
        <taxon>Pedosphaerales</taxon>
        <taxon>Pedosphaeraceae</taxon>
        <taxon>Pedosphaera</taxon>
    </lineage>
</organism>
<dbReference type="EMBL" id="ABOX02000005">
    <property type="protein sequence ID" value="EEF62230.1"/>
    <property type="molecule type" value="Genomic_DNA"/>
</dbReference>
<evidence type="ECO:0000259" key="8">
    <source>
        <dbReference type="PROSITE" id="PS50109"/>
    </source>
</evidence>
<dbReference type="SUPFAM" id="SSF47384">
    <property type="entry name" value="Homodimeric domain of signal transducing histidine kinase"/>
    <property type="match status" value="1"/>
</dbReference>
<dbReference type="InterPro" id="IPR003661">
    <property type="entry name" value="HisK_dim/P_dom"/>
</dbReference>
<dbReference type="PANTHER" id="PTHR42878:SF15">
    <property type="entry name" value="BACTERIOPHYTOCHROME"/>
    <property type="match status" value="1"/>
</dbReference>
<dbReference type="GO" id="GO:0000156">
    <property type="term" value="F:phosphorelay response regulator activity"/>
    <property type="evidence" value="ECO:0007669"/>
    <property type="project" value="TreeGrafter"/>
</dbReference>
<evidence type="ECO:0000256" key="4">
    <source>
        <dbReference type="ARBA" id="ARBA00022679"/>
    </source>
</evidence>
<dbReference type="InterPro" id="IPR005467">
    <property type="entry name" value="His_kinase_dom"/>
</dbReference>
<reference evidence="9 10" key="1">
    <citation type="journal article" date="2011" name="J. Bacteriol.">
        <title>Genome sequence of 'Pedosphaera parvula' Ellin514, an aerobic Verrucomicrobial isolate from pasture soil.</title>
        <authorList>
            <person name="Kant R."/>
            <person name="van Passel M.W."/>
            <person name="Sangwan P."/>
            <person name="Palva A."/>
            <person name="Lucas S."/>
            <person name="Copeland A."/>
            <person name="Lapidus A."/>
            <person name="Glavina Del Rio T."/>
            <person name="Dalin E."/>
            <person name="Tice H."/>
            <person name="Bruce D."/>
            <person name="Goodwin L."/>
            <person name="Pitluck S."/>
            <person name="Chertkov O."/>
            <person name="Larimer F.W."/>
            <person name="Land M.L."/>
            <person name="Hauser L."/>
            <person name="Brettin T.S."/>
            <person name="Detter J.C."/>
            <person name="Han S."/>
            <person name="de Vos W.M."/>
            <person name="Janssen P.H."/>
            <person name="Smidt H."/>
        </authorList>
    </citation>
    <scope>NUCLEOTIDE SEQUENCE [LARGE SCALE GENOMIC DNA]</scope>
    <source>
        <strain evidence="9 10">Ellin514</strain>
    </source>
</reference>
<dbReference type="OrthoDB" id="9797243at2"/>
<dbReference type="PRINTS" id="PR00344">
    <property type="entry name" value="BCTRLSENSOR"/>
</dbReference>
<evidence type="ECO:0000256" key="5">
    <source>
        <dbReference type="ARBA" id="ARBA00022777"/>
    </source>
</evidence>
<dbReference type="Pfam" id="PF00512">
    <property type="entry name" value="HisKA"/>
    <property type="match status" value="1"/>
</dbReference>
<feature type="domain" description="Histidine kinase" evidence="8">
    <location>
        <begin position="368"/>
        <end position="585"/>
    </location>
</feature>
<evidence type="ECO:0000256" key="7">
    <source>
        <dbReference type="SAM" id="Phobius"/>
    </source>
</evidence>
<dbReference type="FunFam" id="3.30.565.10:FF:000006">
    <property type="entry name" value="Sensor histidine kinase WalK"/>
    <property type="match status" value="1"/>
</dbReference>
<evidence type="ECO:0000256" key="2">
    <source>
        <dbReference type="ARBA" id="ARBA00012438"/>
    </source>
</evidence>
<dbReference type="SMART" id="SM00388">
    <property type="entry name" value="HisKA"/>
    <property type="match status" value="1"/>
</dbReference>